<feature type="domain" description="HTH cro/C1-type" evidence="2">
    <location>
        <begin position="7"/>
        <end position="61"/>
    </location>
</feature>
<dbReference type="RefSeq" id="WP_166034014.1">
    <property type="nucleotide sequence ID" value="NZ_CP049887.1"/>
</dbReference>
<evidence type="ECO:0000259" key="2">
    <source>
        <dbReference type="PROSITE" id="PS50943"/>
    </source>
</evidence>
<dbReference type="AlphaFoldDB" id="A0A6G8AS03"/>
<dbReference type="Pfam" id="PF01381">
    <property type="entry name" value="HTH_3"/>
    <property type="match status" value="1"/>
</dbReference>
<name>A0A6G8AS03_9ENTE</name>
<gene>
    <name evidence="3" type="ORF">G7082_04435</name>
</gene>
<keyword evidence="1" id="KW-0238">DNA-binding</keyword>
<dbReference type="EMBL" id="CP049887">
    <property type="protein sequence ID" value="QIL47844.1"/>
    <property type="molecule type" value="Genomic_DNA"/>
</dbReference>
<organism evidence="3 4">
    <name type="scientific">Vagococcus hydrophili</name>
    <dbReference type="NCBI Taxonomy" id="2714947"/>
    <lineage>
        <taxon>Bacteria</taxon>
        <taxon>Bacillati</taxon>
        <taxon>Bacillota</taxon>
        <taxon>Bacilli</taxon>
        <taxon>Lactobacillales</taxon>
        <taxon>Enterococcaceae</taxon>
        <taxon>Vagococcus</taxon>
    </lineage>
</organism>
<dbReference type="InterPro" id="IPR010982">
    <property type="entry name" value="Lambda_DNA-bd_dom_sf"/>
</dbReference>
<evidence type="ECO:0000313" key="3">
    <source>
        <dbReference type="EMBL" id="QIL47844.1"/>
    </source>
</evidence>
<dbReference type="KEGG" id="vhy:G7082_04435"/>
<evidence type="ECO:0000256" key="1">
    <source>
        <dbReference type="ARBA" id="ARBA00023125"/>
    </source>
</evidence>
<evidence type="ECO:0000313" key="4">
    <source>
        <dbReference type="Proteomes" id="UP000501747"/>
    </source>
</evidence>
<dbReference type="PANTHER" id="PTHR46558:SF4">
    <property type="entry name" value="DNA-BIDING PHAGE PROTEIN"/>
    <property type="match status" value="1"/>
</dbReference>
<dbReference type="Proteomes" id="UP000501747">
    <property type="component" value="Chromosome"/>
</dbReference>
<dbReference type="Gene3D" id="1.10.260.40">
    <property type="entry name" value="lambda repressor-like DNA-binding domains"/>
    <property type="match status" value="1"/>
</dbReference>
<dbReference type="CDD" id="cd00093">
    <property type="entry name" value="HTH_XRE"/>
    <property type="match status" value="1"/>
</dbReference>
<dbReference type="InterPro" id="IPR001387">
    <property type="entry name" value="Cro/C1-type_HTH"/>
</dbReference>
<dbReference type="PROSITE" id="PS50943">
    <property type="entry name" value="HTH_CROC1"/>
    <property type="match status" value="1"/>
</dbReference>
<accession>A0A6G8AS03</accession>
<dbReference type="PANTHER" id="PTHR46558">
    <property type="entry name" value="TRACRIPTIONAL REGULATORY PROTEIN-RELATED-RELATED"/>
    <property type="match status" value="1"/>
</dbReference>
<proteinExistence type="predicted"/>
<dbReference type="SMART" id="SM00530">
    <property type="entry name" value="HTH_XRE"/>
    <property type="match status" value="1"/>
</dbReference>
<protein>
    <submittedName>
        <fullName evidence="3">Helix-turn-helix transcriptional regulator</fullName>
    </submittedName>
</protein>
<dbReference type="SUPFAM" id="SSF47413">
    <property type="entry name" value="lambda repressor-like DNA-binding domains"/>
    <property type="match status" value="1"/>
</dbReference>
<keyword evidence="4" id="KW-1185">Reference proteome</keyword>
<dbReference type="GO" id="GO:0003677">
    <property type="term" value="F:DNA binding"/>
    <property type="evidence" value="ECO:0007669"/>
    <property type="project" value="UniProtKB-KW"/>
</dbReference>
<reference evidence="3 4" key="1">
    <citation type="submission" date="2020-03" db="EMBL/GenBank/DDBJ databases">
        <title>Vagococcus sp. nov., isolated from beetles.</title>
        <authorList>
            <person name="Hyun D.-W."/>
            <person name="Bae J.-W."/>
        </authorList>
    </citation>
    <scope>NUCLEOTIDE SEQUENCE [LARGE SCALE GENOMIC DNA]</scope>
    <source>
        <strain evidence="3 4">HDW17B</strain>
    </source>
</reference>
<sequence>MNFGKSIKKHRLKLNKSQKEIASELHITPQTLSKWETNKSQPSIEDLVALKELYNLSLDEILTE</sequence>